<dbReference type="InterPro" id="IPR026960">
    <property type="entry name" value="RVT-Znf"/>
</dbReference>
<dbReference type="EMBL" id="JAUUTY010000005">
    <property type="protein sequence ID" value="KAK1627675.1"/>
    <property type="molecule type" value="Genomic_DNA"/>
</dbReference>
<feature type="domain" description="Reverse transcriptase zinc-binding" evidence="1">
    <location>
        <begin position="6"/>
        <end position="58"/>
    </location>
</feature>
<evidence type="ECO:0000313" key="2">
    <source>
        <dbReference type="EMBL" id="KAK1627675.1"/>
    </source>
</evidence>
<evidence type="ECO:0000313" key="3">
    <source>
        <dbReference type="Proteomes" id="UP001231189"/>
    </source>
</evidence>
<comment type="caution">
    <text evidence="2">The sequence shown here is derived from an EMBL/GenBank/DDBJ whole genome shotgun (WGS) entry which is preliminary data.</text>
</comment>
<sequence>MQDRSAKIFAYLLDIDRLRTRANLFYKHCTPSELCASCPTAETGRHLLFDCSLAASVWTRLEVSIPEGQFSIWDICPPLPDSGSHLAYGGCDDSMGYLEDSQQSCLQRKTLDPEFYVAPSLRRSCSLAMAFVAKRP</sequence>
<dbReference type="Proteomes" id="UP001231189">
    <property type="component" value="Unassembled WGS sequence"/>
</dbReference>
<keyword evidence="3" id="KW-1185">Reference proteome</keyword>
<accession>A0AAD8VXG6</accession>
<dbReference type="Pfam" id="PF13966">
    <property type="entry name" value="zf-RVT"/>
    <property type="match status" value="1"/>
</dbReference>
<proteinExistence type="predicted"/>
<protein>
    <recommendedName>
        <fullName evidence="1">Reverse transcriptase zinc-binding domain-containing protein</fullName>
    </recommendedName>
</protein>
<dbReference type="AlphaFoldDB" id="A0AAD8VXG6"/>
<reference evidence="2" key="1">
    <citation type="submission" date="2023-07" db="EMBL/GenBank/DDBJ databases">
        <title>A chromosome-level genome assembly of Lolium multiflorum.</title>
        <authorList>
            <person name="Chen Y."/>
            <person name="Copetti D."/>
            <person name="Kolliker R."/>
            <person name="Studer B."/>
        </authorList>
    </citation>
    <scope>NUCLEOTIDE SEQUENCE</scope>
    <source>
        <strain evidence="2">02402/16</strain>
        <tissue evidence="2">Leaf</tissue>
    </source>
</reference>
<evidence type="ECO:0000259" key="1">
    <source>
        <dbReference type="Pfam" id="PF13966"/>
    </source>
</evidence>
<name>A0AAD8VXG6_LOLMU</name>
<organism evidence="2 3">
    <name type="scientific">Lolium multiflorum</name>
    <name type="common">Italian ryegrass</name>
    <name type="synonym">Lolium perenne subsp. multiflorum</name>
    <dbReference type="NCBI Taxonomy" id="4521"/>
    <lineage>
        <taxon>Eukaryota</taxon>
        <taxon>Viridiplantae</taxon>
        <taxon>Streptophyta</taxon>
        <taxon>Embryophyta</taxon>
        <taxon>Tracheophyta</taxon>
        <taxon>Spermatophyta</taxon>
        <taxon>Magnoliopsida</taxon>
        <taxon>Liliopsida</taxon>
        <taxon>Poales</taxon>
        <taxon>Poaceae</taxon>
        <taxon>BOP clade</taxon>
        <taxon>Pooideae</taxon>
        <taxon>Poodae</taxon>
        <taxon>Poeae</taxon>
        <taxon>Poeae Chloroplast Group 2 (Poeae type)</taxon>
        <taxon>Loliodinae</taxon>
        <taxon>Loliinae</taxon>
        <taxon>Lolium</taxon>
    </lineage>
</organism>
<gene>
    <name evidence="2" type="ORF">QYE76_001990</name>
</gene>